<dbReference type="EMBL" id="FOGQ01000002">
    <property type="protein sequence ID" value="SER69568.1"/>
    <property type="molecule type" value="Genomic_DNA"/>
</dbReference>
<proteinExistence type="predicted"/>
<sequence length="82" mass="8936">MAKSARAQSATITTGDWGALGAYAGIAAVLASPLRHYTGPIEEVNKKKNDKDSFPPVHLPDVLRVSPWADHRATRGWADRIR</sequence>
<name>A0A1H9RA85_9CORY</name>
<dbReference type="Proteomes" id="UP000198929">
    <property type="component" value="Unassembled WGS sequence"/>
</dbReference>
<dbReference type="AlphaFoldDB" id="A0A1H9RA85"/>
<evidence type="ECO:0000313" key="2">
    <source>
        <dbReference type="Proteomes" id="UP000198929"/>
    </source>
</evidence>
<dbReference type="STRING" id="1121357.SAMN05661109_00825"/>
<dbReference type="RefSeq" id="WP_092256546.1">
    <property type="nucleotide sequence ID" value="NZ_CP047199.1"/>
</dbReference>
<keyword evidence="2" id="KW-1185">Reference proteome</keyword>
<reference evidence="2" key="1">
    <citation type="submission" date="2016-10" db="EMBL/GenBank/DDBJ databases">
        <authorList>
            <person name="Varghese N."/>
            <person name="Submissions S."/>
        </authorList>
    </citation>
    <scope>NUCLEOTIDE SEQUENCE [LARGE SCALE GENOMIC DNA]</scope>
    <source>
        <strain evidence="2">DSM 20524</strain>
    </source>
</reference>
<gene>
    <name evidence="1" type="ORF">SAMN05661109_00825</name>
</gene>
<protein>
    <submittedName>
        <fullName evidence="1">Uncharacterized protein</fullName>
    </submittedName>
</protein>
<evidence type="ECO:0000313" key="1">
    <source>
        <dbReference type="EMBL" id="SER69568.1"/>
    </source>
</evidence>
<accession>A0A1H9RA85</accession>
<organism evidence="1 2">
    <name type="scientific">Corynebacterium cystitidis DSM 20524</name>
    <dbReference type="NCBI Taxonomy" id="1121357"/>
    <lineage>
        <taxon>Bacteria</taxon>
        <taxon>Bacillati</taxon>
        <taxon>Actinomycetota</taxon>
        <taxon>Actinomycetes</taxon>
        <taxon>Mycobacteriales</taxon>
        <taxon>Corynebacteriaceae</taxon>
        <taxon>Corynebacterium</taxon>
    </lineage>
</organism>